<dbReference type="EMBL" id="NHYD01001258">
    <property type="protein sequence ID" value="PPQ91749.1"/>
    <property type="molecule type" value="Genomic_DNA"/>
</dbReference>
<dbReference type="OrthoDB" id="3258324at2759"/>
<dbReference type="AlphaFoldDB" id="A0A409XLT4"/>
<evidence type="ECO:0000313" key="2">
    <source>
        <dbReference type="EMBL" id="PPQ91749.1"/>
    </source>
</evidence>
<evidence type="ECO:0000313" key="3">
    <source>
        <dbReference type="Proteomes" id="UP000283269"/>
    </source>
</evidence>
<reference evidence="2 3" key="1">
    <citation type="journal article" date="2018" name="Evol. Lett.">
        <title>Horizontal gene cluster transfer increased hallucinogenic mushroom diversity.</title>
        <authorList>
            <person name="Reynolds H.T."/>
            <person name="Vijayakumar V."/>
            <person name="Gluck-Thaler E."/>
            <person name="Korotkin H.B."/>
            <person name="Matheny P.B."/>
            <person name="Slot J.C."/>
        </authorList>
    </citation>
    <scope>NUCLEOTIDE SEQUENCE [LARGE SCALE GENOMIC DNA]</scope>
    <source>
        <strain evidence="2 3">2631</strain>
    </source>
</reference>
<organism evidence="2 3">
    <name type="scientific">Psilocybe cyanescens</name>
    <dbReference type="NCBI Taxonomy" id="93625"/>
    <lineage>
        <taxon>Eukaryota</taxon>
        <taxon>Fungi</taxon>
        <taxon>Dikarya</taxon>
        <taxon>Basidiomycota</taxon>
        <taxon>Agaricomycotina</taxon>
        <taxon>Agaricomycetes</taxon>
        <taxon>Agaricomycetidae</taxon>
        <taxon>Agaricales</taxon>
        <taxon>Agaricineae</taxon>
        <taxon>Strophariaceae</taxon>
        <taxon>Psilocybe</taxon>
    </lineage>
</organism>
<evidence type="ECO:0000256" key="1">
    <source>
        <dbReference type="SAM" id="MobiDB-lite"/>
    </source>
</evidence>
<accession>A0A409XLT4</accession>
<protein>
    <submittedName>
        <fullName evidence="2">Uncharacterized protein</fullName>
    </submittedName>
</protein>
<feature type="region of interest" description="Disordered" evidence="1">
    <location>
        <begin position="217"/>
        <end position="237"/>
    </location>
</feature>
<name>A0A409XLT4_PSICY</name>
<keyword evidence="3" id="KW-1185">Reference proteome</keyword>
<proteinExistence type="predicted"/>
<gene>
    <name evidence="2" type="ORF">CVT25_013239</name>
</gene>
<dbReference type="Proteomes" id="UP000283269">
    <property type="component" value="Unassembled WGS sequence"/>
</dbReference>
<feature type="region of interest" description="Disordered" evidence="1">
    <location>
        <begin position="316"/>
        <end position="349"/>
    </location>
</feature>
<dbReference type="InParanoid" id="A0A409XLT4"/>
<feature type="compositionally biased region" description="Gly residues" evidence="1">
    <location>
        <begin position="217"/>
        <end position="226"/>
    </location>
</feature>
<comment type="caution">
    <text evidence="2">The sequence shown here is derived from an EMBL/GenBank/DDBJ whole genome shotgun (WGS) entry which is preliminary data.</text>
</comment>
<feature type="compositionally biased region" description="Polar residues" evidence="1">
    <location>
        <begin position="328"/>
        <end position="349"/>
    </location>
</feature>
<sequence>MRTPPSSGVSAMKLTELTARYTTTWTYRDLSDLACSATPSVAVEPSIDGFTYMLVLPSLCSLKVTLDNATFSVLFSWDMPCLTRLSVISAEFGYSGAGFRRVFELHGSKIRQLELGHSSGDIEEAWVMHPPPPPSPLRTRSPTATTAVSASPASTPFSARCARTCASSSVARTRHETGSARTGLRRASSYLCIPAWCSSGCMILNAGCAGRRRGMRGGGGGGGGGADKYNQGDSEGEDEDHRYFMLAEQFGSLSSVYVFPSLACVRDMSWESDVMRRTGWVLVDVSALALASSVFFTASSPATVRASSIPRWLFPSSSSPSSKKNVHVSKTSPSPSASHLQQQESQLVRTPSRNIRRFWAAVLERCAQRGIVLEDCRGVGVEL</sequence>